<keyword evidence="2" id="KW-1133">Transmembrane helix</keyword>
<dbReference type="GeneID" id="26809650"/>
<reference evidence="3 4" key="1">
    <citation type="submission" date="2014-06" db="EMBL/GenBank/DDBJ databases">
        <title>The Genome of the Aflatoxigenic Filamentous Fungus Aspergillus nomius.</title>
        <authorList>
            <person name="Moore M.G."/>
            <person name="Shannon B.M."/>
            <person name="Brian M.M."/>
        </authorList>
    </citation>
    <scope>NUCLEOTIDE SEQUENCE [LARGE SCALE GENOMIC DNA]</scope>
    <source>
        <strain evidence="3 4">NRRL 13137</strain>
    </source>
</reference>
<dbReference type="EMBL" id="JNOM01000251">
    <property type="protein sequence ID" value="KNG83711.1"/>
    <property type="molecule type" value="Genomic_DNA"/>
</dbReference>
<accession>A0A0L1IVX0</accession>
<evidence type="ECO:0000313" key="3">
    <source>
        <dbReference type="EMBL" id="KNG83711.1"/>
    </source>
</evidence>
<dbReference type="AlphaFoldDB" id="A0A0L1IVX0"/>
<feature type="region of interest" description="Disordered" evidence="1">
    <location>
        <begin position="1"/>
        <end position="20"/>
    </location>
</feature>
<sequence>MIQLKELPPPPPYSETPASYSDTAYDEEAAFEATEFPGLESDPRNTIHPGGSQRWWSRNFKRQLLCLFGVIVAVALTPYVVLVILMSQWRF</sequence>
<proteinExistence type="predicted"/>
<feature type="transmembrane region" description="Helical" evidence="2">
    <location>
        <begin position="64"/>
        <end position="86"/>
    </location>
</feature>
<evidence type="ECO:0000256" key="2">
    <source>
        <dbReference type="SAM" id="Phobius"/>
    </source>
</evidence>
<keyword evidence="4" id="KW-1185">Reference proteome</keyword>
<name>A0A0L1IVX0_ASPN3</name>
<gene>
    <name evidence="3" type="ORF">ANOM_007846</name>
</gene>
<protein>
    <submittedName>
        <fullName evidence="3">Uncharacterized protein</fullName>
    </submittedName>
</protein>
<dbReference type="RefSeq" id="XP_015404634.1">
    <property type="nucleotide sequence ID" value="XM_015553102.1"/>
</dbReference>
<organism evidence="3 4">
    <name type="scientific">Aspergillus nomiae NRRL (strain ATCC 15546 / NRRL 13137 / CBS 260.88 / M93)</name>
    <dbReference type="NCBI Taxonomy" id="1509407"/>
    <lineage>
        <taxon>Eukaryota</taxon>
        <taxon>Fungi</taxon>
        <taxon>Dikarya</taxon>
        <taxon>Ascomycota</taxon>
        <taxon>Pezizomycotina</taxon>
        <taxon>Eurotiomycetes</taxon>
        <taxon>Eurotiomycetidae</taxon>
        <taxon>Eurotiales</taxon>
        <taxon>Aspergillaceae</taxon>
        <taxon>Aspergillus</taxon>
        <taxon>Aspergillus subgen. Circumdati</taxon>
    </lineage>
</organism>
<dbReference type="Proteomes" id="UP000037505">
    <property type="component" value="Unassembled WGS sequence"/>
</dbReference>
<dbReference type="OrthoDB" id="4494047at2759"/>
<evidence type="ECO:0000313" key="4">
    <source>
        <dbReference type="Proteomes" id="UP000037505"/>
    </source>
</evidence>
<comment type="caution">
    <text evidence="3">The sequence shown here is derived from an EMBL/GenBank/DDBJ whole genome shotgun (WGS) entry which is preliminary data.</text>
</comment>
<keyword evidence="2" id="KW-0812">Transmembrane</keyword>
<keyword evidence="2" id="KW-0472">Membrane</keyword>
<evidence type="ECO:0000256" key="1">
    <source>
        <dbReference type="SAM" id="MobiDB-lite"/>
    </source>
</evidence>